<feature type="compositionally biased region" description="Low complexity" evidence="1">
    <location>
        <begin position="13"/>
        <end position="25"/>
    </location>
</feature>
<keyword evidence="4" id="KW-0012">Acyltransferase</keyword>
<keyword evidence="5" id="KW-1185">Reference proteome</keyword>
<feature type="transmembrane region" description="Helical" evidence="2">
    <location>
        <begin position="374"/>
        <end position="394"/>
    </location>
</feature>
<proteinExistence type="predicted"/>
<feature type="domain" description="Acyltransferase 3" evidence="3">
    <location>
        <begin position="43"/>
        <end position="389"/>
    </location>
</feature>
<sequence length="410" mass="44631">MNTAPSHPETNPAASSVAQSSTQSAEPSAAQPTTPSRTPFLPALEGLRAIACCGIIITHVAFQTGADHGSLINRMMARTDFFVPVFFALSGFLLWRRHHADFSLPTNSRHAWMWAGYYVKRVGRIMPACLAMVVIVLLLFPVAENPGWKQVLANLTLTQIYVSGGLVGGLTHLWSLCVEMAFYLVLPVVALLYGRRSPRQRIAIILLVGLISFGWAFIPAFTEPPGPGELNPHVMPPAFTAWFGVGMLGAELEKLKAHGGLGRITPALPVIFGRFRAVWWLVALGALAVAASDGPEGLTHAGPGEFARRTLYGLVFAAALLLPYVLEPRSRFLESSVMQALGRWSYSIFLWHMSLLSLVFPLLGIGLFSGHTALVLVATFVLTVPVAALSFSLVEEPARRAINEWWRSLK</sequence>
<dbReference type="GO" id="GO:0016746">
    <property type="term" value="F:acyltransferase activity"/>
    <property type="evidence" value="ECO:0007669"/>
    <property type="project" value="UniProtKB-KW"/>
</dbReference>
<accession>A0ABQ6VCL7</accession>
<evidence type="ECO:0000259" key="3">
    <source>
        <dbReference type="Pfam" id="PF01757"/>
    </source>
</evidence>
<reference evidence="4 5" key="1">
    <citation type="submission" date="2019-10" db="EMBL/GenBank/DDBJ databases">
        <title>Corynebacterium sp novel species isolated from the respiratory tract of Marmot.</title>
        <authorList>
            <person name="Zhang G."/>
        </authorList>
    </citation>
    <scope>NUCLEOTIDE SEQUENCE [LARGE SCALE GENOMIC DNA]</scope>
    <source>
        <strain evidence="4 5">336</strain>
    </source>
</reference>
<dbReference type="PANTHER" id="PTHR23028:SF53">
    <property type="entry name" value="ACYL_TRANSF_3 DOMAIN-CONTAINING PROTEIN"/>
    <property type="match status" value="1"/>
</dbReference>
<feature type="transmembrane region" description="Helical" evidence="2">
    <location>
        <begin position="173"/>
        <end position="193"/>
    </location>
</feature>
<organism evidence="4 5">
    <name type="scientific">Corynebacterium zhongnanshanii</name>
    <dbReference type="NCBI Taxonomy" id="2768834"/>
    <lineage>
        <taxon>Bacteria</taxon>
        <taxon>Bacillati</taxon>
        <taxon>Actinomycetota</taxon>
        <taxon>Actinomycetes</taxon>
        <taxon>Mycobacteriales</taxon>
        <taxon>Corynebacteriaceae</taxon>
        <taxon>Corynebacterium</taxon>
    </lineage>
</organism>
<dbReference type="PANTHER" id="PTHR23028">
    <property type="entry name" value="ACETYLTRANSFERASE"/>
    <property type="match status" value="1"/>
</dbReference>
<evidence type="ECO:0000256" key="2">
    <source>
        <dbReference type="SAM" id="Phobius"/>
    </source>
</evidence>
<protein>
    <submittedName>
        <fullName evidence="4">Acyltransferase</fullName>
    </submittedName>
</protein>
<gene>
    <name evidence="4" type="ORF">F8377_08700</name>
</gene>
<dbReference type="EMBL" id="WBZJ01000003">
    <property type="protein sequence ID" value="KAB3519972.1"/>
    <property type="molecule type" value="Genomic_DNA"/>
</dbReference>
<feature type="transmembrane region" description="Helical" evidence="2">
    <location>
        <begin position="348"/>
        <end position="368"/>
    </location>
</feature>
<dbReference type="Proteomes" id="UP000436181">
    <property type="component" value="Unassembled WGS sequence"/>
</dbReference>
<dbReference type="InterPro" id="IPR050879">
    <property type="entry name" value="Acyltransferase_3"/>
</dbReference>
<feature type="transmembrane region" description="Helical" evidence="2">
    <location>
        <begin position="202"/>
        <end position="222"/>
    </location>
</feature>
<evidence type="ECO:0000256" key="1">
    <source>
        <dbReference type="SAM" id="MobiDB-lite"/>
    </source>
</evidence>
<evidence type="ECO:0000313" key="5">
    <source>
        <dbReference type="Proteomes" id="UP000436181"/>
    </source>
</evidence>
<feature type="transmembrane region" description="Helical" evidence="2">
    <location>
        <begin position="234"/>
        <end position="252"/>
    </location>
</feature>
<feature type="transmembrane region" description="Helical" evidence="2">
    <location>
        <begin position="311"/>
        <end position="327"/>
    </location>
</feature>
<feature type="transmembrane region" description="Helical" evidence="2">
    <location>
        <begin position="81"/>
        <end position="98"/>
    </location>
</feature>
<evidence type="ECO:0000313" key="4">
    <source>
        <dbReference type="EMBL" id="KAB3519972.1"/>
    </source>
</evidence>
<feature type="transmembrane region" description="Helical" evidence="2">
    <location>
        <begin position="273"/>
        <end position="291"/>
    </location>
</feature>
<keyword evidence="2" id="KW-0812">Transmembrane</keyword>
<name>A0ABQ6VCL7_9CORY</name>
<dbReference type="InterPro" id="IPR002656">
    <property type="entry name" value="Acyl_transf_3_dom"/>
</dbReference>
<feature type="region of interest" description="Disordered" evidence="1">
    <location>
        <begin position="1"/>
        <end position="36"/>
    </location>
</feature>
<keyword evidence="4" id="KW-0808">Transferase</keyword>
<dbReference type="RefSeq" id="WP_151844731.1">
    <property type="nucleotide sequence ID" value="NZ_WBZJ01000003.1"/>
</dbReference>
<keyword evidence="2" id="KW-1133">Transmembrane helix</keyword>
<comment type="caution">
    <text evidence="4">The sequence shown here is derived from an EMBL/GenBank/DDBJ whole genome shotgun (WGS) entry which is preliminary data.</text>
</comment>
<keyword evidence="2" id="KW-0472">Membrane</keyword>
<dbReference type="Pfam" id="PF01757">
    <property type="entry name" value="Acyl_transf_3"/>
    <property type="match status" value="1"/>
</dbReference>
<feature type="transmembrane region" description="Helical" evidence="2">
    <location>
        <begin position="118"/>
        <end position="139"/>
    </location>
</feature>